<dbReference type="AlphaFoldDB" id="D2VVM0"/>
<dbReference type="RefSeq" id="XP_002671807.1">
    <property type="nucleotide sequence ID" value="XM_002671761.1"/>
</dbReference>
<dbReference type="Proteomes" id="UP000006671">
    <property type="component" value="Unassembled WGS sequence"/>
</dbReference>
<dbReference type="EMBL" id="GG738902">
    <property type="protein sequence ID" value="EFC39063.1"/>
    <property type="molecule type" value="Genomic_DNA"/>
</dbReference>
<accession>D2VVM0</accession>
<dbReference type="InterPro" id="IPR011990">
    <property type="entry name" value="TPR-like_helical_dom_sf"/>
</dbReference>
<dbReference type="OMA" id="YHLKGMF"/>
<sequence>MSSLLKRNLRTWMKTGKPINFLPSLSSSSNYHHHQLIITNTNTSHLSNQYNRIGSGCMNNSSSCYHTCLFNSSNNSSSTTITSDTIVSLIQQVKSIIPANARVLQYEQSEEKKSLIFSLAQQIQSIVRMKRNSEEEVSSLKLELFEKDLLLTPEACVDVLLSLYYYHQFAGDLSKKSLYDNIFSSINHAIESSIEKPSPVLYHLKGMFLQRYSRDVLLPSFKQEEAVDKCTEGIKSFEKALRLYENSELKDSKELYYVHGDIAILNLWLSNMFKALAFVRPNISQFEESETEKEFQRMIEQQFSEDAVREQLENMSKSKPVQSVPEMENLFYQTGERAIKHFKKSFEKVREAKTVYAYAGALFLMEKVPEAINGYGMLFENNRELYNDLIEETLKKETTVNYSLCLYHNHSFSQAKDILSETLKEFPDEAPLEAFLLHLQVAEDPSSFNGEKGKQAIQKFKKYYFVIEQLEREMSRGDIQKISYDPRQLQFFKNICQAYMSELKQ</sequence>
<name>D2VVM0_NAEGR</name>
<keyword evidence="2" id="KW-1185">Reference proteome</keyword>
<proteinExistence type="predicted"/>
<dbReference type="VEuPathDB" id="AmoebaDB:NAEGRDRAFT_73066"/>
<evidence type="ECO:0000313" key="2">
    <source>
        <dbReference type="Proteomes" id="UP000006671"/>
    </source>
</evidence>
<reference evidence="1 2" key="1">
    <citation type="journal article" date="2010" name="Cell">
        <title>The genome of Naegleria gruberi illuminates early eukaryotic versatility.</title>
        <authorList>
            <person name="Fritz-Laylin L.K."/>
            <person name="Prochnik S.E."/>
            <person name="Ginger M.L."/>
            <person name="Dacks J.B."/>
            <person name="Carpenter M.L."/>
            <person name="Field M.C."/>
            <person name="Kuo A."/>
            <person name="Paredez A."/>
            <person name="Chapman J."/>
            <person name="Pham J."/>
            <person name="Shu S."/>
            <person name="Neupane R."/>
            <person name="Cipriano M."/>
            <person name="Mancuso J."/>
            <person name="Tu H."/>
            <person name="Salamov A."/>
            <person name="Lindquist E."/>
            <person name="Shapiro H."/>
            <person name="Lucas S."/>
            <person name="Grigoriev I.V."/>
            <person name="Cande W.Z."/>
            <person name="Fulton C."/>
            <person name="Rokhsar D.S."/>
            <person name="Dawson S.C."/>
        </authorList>
    </citation>
    <scope>NUCLEOTIDE SEQUENCE [LARGE SCALE GENOMIC DNA]</scope>
    <source>
        <strain evidence="1 2">NEG-M</strain>
    </source>
</reference>
<dbReference type="InParanoid" id="D2VVM0"/>
<evidence type="ECO:0000313" key="1">
    <source>
        <dbReference type="EMBL" id="EFC39063.1"/>
    </source>
</evidence>
<dbReference type="Gene3D" id="1.25.40.10">
    <property type="entry name" value="Tetratricopeptide repeat domain"/>
    <property type="match status" value="1"/>
</dbReference>
<dbReference type="GeneID" id="8854032"/>
<gene>
    <name evidence="1" type="ORF">NAEGRDRAFT_73066</name>
</gene>
<dbReference type="OrthoDB" id="10258713at2759"/>
<dbReference type="KEGG" id="ngr:NAEGRDRAFT_73066"/>
<organism evidence="2">
    <name type="scientific">Naegleria gruberi</name>
    <name type="common">Amoeba</name>
    <dbReference type="NCBI Taxonomy" id="5762"/>
    <lineage>
        <taxon>Eukaryota</taxon>
        <taxon>Discoba</taxon>
        <taxon>Heterolobosea</taxon>
        <taxon>Tetramitia</taxon>
        <taxon>Eutetramitia</taxon>
        <taxon>Vahlkampfiidae</taxon>
        <taxon>Naegleria</taxon>
    </lineage>
</organism>
<protein>
    <submittedName>
        <fullName evidence="1">Predicted protein</fullName>
    </submittedName>
</protein>